<evidence type="ECO:0000256" key="1">
    <source>
        <dbReference type="ARBA" id="ARBA00003125"/>
    </source>
</evidence>
<feature type="domain" description="Dihydroorotate dehydrogenase catalytic" evidence="12">
    <location>
        <begin position="48"/>
        <end position="338"/>
    </location>
</feature>
<organism evidence="13 14">
    <name type="scientific">Kibdelosporangium aridum</name>
    <dbReference type="NCBI Taxonomy" id="2030"/>
    <lineage>
        <taxon>Bacteria</taxon>
        <taxon>Bacillati</taxon>
        <taxon>Actinomycetota</taxon>
        <taxon>Actinomycetes</taxon>
        <taxon>Pseudonocardiales</taxon>
        <taxon>Pseudonocardiaceae</taxon>
        <taxon>Kibdelosporangium</taxon>
    </lineage>
</organism>
<evidence type="ECO:0000256" key="3">
    <source>
        <dbReference type="ARBA" id="ARBA00005161"/>
    </source>
</evidence>
<feature type="binding site" evidence="11">
    <location>
        <position position="141"/>
    </location>
    <ligand>
        <name>FMN</name>
        <dbReference type="ChEBI" id="CHEBI:58210"/>
    </ligand>
</feature>
<dbReference type="GO" id="GO:0005886">
    <property type="term" value="C:plasma membrane"/>
    <property type="evidence" value="ECO:0007669"/>
    <property type="project" value="UniProtKB-SubCell"/>
</dbReference>
<dbReference type="InterPro" id="IPR005719">
    <property type="entry name" value="Dihydroorotate_DH_2"/>
</dbReference>
<feature type="binding site" evidence="11">
    <location>
        <position position="220"/>
    </location>
    <ligand>
        <name>FMN</name>
        <dbReference type="ChEBI" id="CHEBI:58210"/>
    </ligand>
</feature>
<comment type="pathway">
    <text evidence="3 11">Pyrimidine metabolism; UMP biosynthesis via de novo pathway; orotate from (S)-dihydroorotate (quinone route): step 1/1.</text>
</comment>
<dbReference type="PROSITE" id="PS00912">
    <property type="entry name" value="DHODEHASE_2"/>
    <property type="match status" value="1"/>
</dbReference>
<evidence type="ECO:0000256" key="5">
    <source>
        <dbReference type="ARBA" id="ARBA00022630"/>
    </source>
</evidence>
<name>A0A1Y5XS70_KIBAR</name>
<dbReference type="InterPro" id="IPR001295">
    <property type="entry name" value="Dihydroorotate_DH_CS"/>
</dbReference>
<evidence type="ECO:0000313" key="13">
    <source>
        <dbReference type="EMBL" id="SMD10833.1"/>
    </source>
</evidence>
<comment type="cofactor">
    <cofactor evidence="11">
        <name>FMN</name>
        <dbReference type="ChEBI" id="CHEBI:58210"/>
    </cofactor>
    <text evidence="11">Binds 1 FMN per subunit.</text>
</comment>
<dbReference type="InterPro" id="IPR050074">
    <property type="entry name" value="DHO_dehydrogenase"/>
</dbReference>
<feature type="binding site" evidence="11">
    <location>
        <position position="67"/>
    </location>
    <ligand>
        <name>substrate</name>
    </ligand>
</feature>
<feature type="binding site" evidence="11">
    <location>
        <begin position="249"/>
        <end position="250"/>
    </location>
    <ligand>
        <name>substrate</name>
    </ligand>
</feature>
<dbReference type="SUPFAM" id="SSF51395">
    <property type="entry name" value="FMN-linked oxidoreductases"/>
    <property type="match status" value="1"/>
</dbReference>
<sequence>MYKLIRRGLFRFGGGDAEVAHHRTTAILAKAAPVLGPLGKVLTVDAPVTVFGVRFPNPVGLAAGMDKDGTALHAWPALGFGFVEVGTVTAIAQPGNPKPRLFRLVDSEAVINRMGFNNSGADALASRLLAGRKPKVPLGISIGKSKVVPVEQAVEDYRKSLRALYPYGDYFAVNVSSPNTPGLRGLQDRSALSELLAELTLECKALAERERSAPRPLLVKIAPDLTDEAIAEVLEVCDEHGVSGVIATNTTLSREGIAPADQHLASEAGGLSGRPLTVRAREVVSFVHKQTGGSLPIIGVGGIMDTDDAARMFDAGASLVQLYTGFIYGGPGLVRRIGRSRR</sequence>
<feature type="binding site" evidence="11">
    <location>
        <position position="174"/>
    </location>
    <ligand>
        <name>substrate</name>
    </ligand>
</feature>
<gene>
    <name evidence="11" type="primary">pyrD</name>
    <name evidence="13" type="ORF">SAMN05661093_04695</name>
</gene>
<keyword evidence="6 11" id="KW-0288">FMN</keyword>
<comment type="subunit">
    <text evidence="11">Monomer.</text>
</comment>
<evidence type="ECO:0000259" key="12">
    <source>
        <dbReference type="Pfam" id="PF01180"/>
    </source>
</evidence>
<dbReference type="HAMAP" id="MF_00225">
    <property type="entry name" value="DHO_dh_type2"/>
    <property type="match status" value="1"/>
</dbReference>
<comment type="catalytic activity">
    <reaction evidence="10 11">
        <text>(S)-dihydroorotate + a quinone = orotate + a quinol</text>
        <dbReference type="Rhea" id="RHEA:30187"/>
        <dbReference type="ChEBI" id="CHEBI:24646"/>
        <dbReference type="ChEBI" id="CHEBI:30839"/>
        <dbReference type="ChEBI" id="CHEBI:30864"/>
        <dbReference type="ChEBI" id="CHEBI:132124"/>
        <dbReference type="EC" id="1.3.5.2"/>
    </reaction>
</comment>
<feature type="binding site" evidence="11">
    <location>
        <position position="248"/>
    </location>
    <ligand>
        <name>FMN</name>
        <dbReference type="ChEBI" id="CHEBI:58210"/>
    </ligand>
</feature>
<protein>
    <recommendedName>
        <fullName evidence="11">Dihydroorotate dehydrogenase (quinone)</fullName>
        <ecNumber evidence="11">1.3.5.2</ecNumber>
    </recommendedName>
    <alternativeName>
        <fullName evidence="11">DHOdehase</fullName>
        <shortName evidence="11">DHOD</shortName>
        <shortName evidence="11">DHODase</shortName>
    </alternativeName>
    <alternativeName>
        <fullName evidence="11">Dihydroorotate oxidase</fullName>
    </alternativeName>
</protein>
<evidence type="ECO:0000256" key="7">
    <source>
        <dbReference type="ARBA" id="ARBA00022975"/>
    </source>
</evidence>
<feature type="binding site" evidence="11">
    <location>
        <position position="179"/>
    </location>
    <ligand>
        <name>substrate</name>
    </ligand>
</feature>
<evidence type="ECO:0000256" key="8">
    <source>
        <dbReference type="ARBA" id="ARBA00023002"/>
    </source>
</evidence>
<evidence type="ECO:0000256" key="11">
    <source>
        <dbReference type="HAMAP-Rule" id="MF_00225"/>
    </source>
</evidence>
<feature type="active site" description="Nucleophile" evidence="11">
    <location>
        <position position="177"/>
    </location>
</feature>
<dbReference type="InterPro" id="IPR012135">
    <property type="entry name" value="Dihydroorotate_DH_1_2"/>
</dbReference>
<accession>A0A1Y5XS70</accession>
<dbReference type="UniPathway" id="UPA00070">
    <property type="reaction ID" value="UER00946"/>
</dbReference>
<keyword evidence="7 11" id="KW-0665">Pyrimidine biosynthesis</keyword>
<feature type="binding site" evidence="11">
    <location>
        <position position="273"/>
    </location>
    <ligand>
        <name>FMN</name>
        <dbReference type="ChEBI" id="CHEBI:58210"/>
    </ligand>
</feature>
<dbReference type="PANTHER" id="PTHR48109:SF4">
    <property type="entry name" value="DIHYDROOROTATE DEHYDROGENASE (QUINONE), MITOCHONDRIAL"/>
    <property type="match status" value="1"/>
</dbReference>
<dbReference type="NCBIfam" id="TIGR01036">
    <property type="entry name" value="pyrD_sub2"/>
    <property type="match status" value="1"/>
</dbReference>
<dbReference type="Pfam" id="PF01180">
    <property type="entry name" value="DHO_dh"/>
    <property type="match status" value="1"/>
</dbReference>
<feature type="binding site" evidence="11">
    <location>
        <begin position="63"/>
        <end position="67"/>
    </location>
    <ligand>
        <name>FMN</name>
        <dbReference type="ChEBI" id="CHEBI:58210"/>
    </ligand>
</feature>
<comment type="subcellular location">
    <subcellularLocation>
        <location evidence="11">Cell membrane</location>
        <topology evidence="11">Peripheral membrane protein</topology>
    </subcellularLocation>
    <subcellularLocation>
        <location evidence="2">Membrane</location>
    </subcellularLocation>
</comment>
<comment type="function">
    <text evidence="1 11">Catalyzes the conversion of dihydroorotate to orotate with quinone as electron acceptor.</text>
</comment>
<dbReference type="NCBIfam" id="NF003652">
    <property type="entry name" value="PRK05286.2-5"/>
    <property type="match status" value="1"/>
</dbReference>
<evidence type="ECO:0000313" key="14">
    <source>
        <dbReference type="Proteomes" id="UP000192674"/>
    </source>
</evidence>
<dbReference type="GO" id="GO:0006207">
    <property type="term" value="P:'de novo' pyrimidine nucleobase biosynthetic process"/>
    <property type="evidence" value="ECO:0007669"/>
    <property type="project" value="UniProtKB-UniRule"/>
</dbReference>
<feature type="binding site" evidence="11">
    <location>
        <position position="87"/>
    </location>
    <ligand>
        <name>FMN</name>
        <dbReference type="ChEBI" id="CHEBI:58210"/>
    </ligand>
</feature>
<dbReference type="Gene3D" id="3.20.20.70">
    <property type="entry name" value="Aldolase class I"/>
    <property type="match status" value="1"/>
</dbReference>
<dbReference type="AlphaFoldDB" id="A0A1Y5XS70"/>
<keyword evidence="14" id="KW-1185">Reference proteome</keyword>
<dbReference type="RefSeq" id="WP_235038772.1">
    <property type="nucleotide sequence ID" value="NZ_FWXV01000003.1"/>
</dbReference>
<feature type="binding site" evidence="11">
    <location>
        <position position="302"/>
    </location>
    <ligand>
        <name>FMN</name>
        <dbReference type="ChEBI" id="CHEBI:58210"/>
    </ligand>
</feature>
<dbReference type="InterPro" id="IPR005720">
    <property type="entry name" value="Dihydroorotate_DH_cat"/>
</dbReference>
<dbReference type="CDD" id="cd04738">
    <property type="entry name" value="DHOD_2_like"/>
    <property type="match status" value="1"/>
</dbReference>
<keyword evidence="5 11" id="KW-0285">Flavoprotein</keyword>
<feature type="binding site" evidence="11">
    <location>
        <begin position="112"/>
        <end position="116"/>
    </location>
    <ligand>
        <name>substrate</name>
    </ligand>
</feature>
<keyword evidence="8 11" id="KW-0560">Oxidoreductase</keyword>
<dbReference type="GO" id="GO:0106430">
    <property type="term" value="F:dihydroorotate dehydrogenase (quinone) activity"/>
    <property type="evidence" value="ECO:0007669"/>
    <property type="project" value="UniProtKB-EC"/>
</dbReference>
<dbReference type="GO" id="GO:0005737">
    <property type="term" value="C:cytoplasm"/>
    <property type="evidence" value="ECO:0007669"/>
    <property type="project" value="InterPro"/>
</dbReference>
<proteinExistence type="inferred from homology"/>
<dbReference type="PROSITE" id="PS00911">
    <property type="entry name" value="DHODEHASE_1"/>
    <property type="match status" value="1"/>
</dbReference>
<dbReference type="EMBL" id="FWXV01000003">
    <property type="protein sequence ID" value="SMD10833.1"/>
    <property type="molecule type" value="Genomic_DNA"/>
</dbReference>
<dbReference type="EC" id="1.3.5.2" evidence="11"/>
<dbReference type="PIRSF" id="PIRSF000164">
    <property type="entry name" value="DHO_oxidase"/>
    <property type="match status" value="1"/>
</dbReference>
<evidence type="ECO:0000256" key="6">
    <source>
        <dbReference type="ARBA" id="ARBA00022643"/>
    </source>
</evidence>
<dbReference type="Proteomes" id="UP000192674">
    <property type="component" value="Unassembled WGS sequence"/>
</dbReference>
<keyword evidence="9 11" id="KW-0472">Membrane</keyword>
<evidence type="ECO:0000256" key="4">
    <source>
        <dbReference type="ARBA" id="ARBA00005359"/>
    </source>
</evidence>
<keyword evidence="11" id="KW-1003">Cell membrane</keyword>
<feature type="binding site" evidence="11">
    <location>
        <position position="174"/>
    </location>
    <ligand>
        <name>FMN</name>
        <dbReference type="ChEBI" id="CHEBI:58210"/>
    </ligand>
</feature>
<reference evidence="13 14" key="1">
    <citation type="submission" date="2017-04" db="EMBL/GenBank/DDBJ databases">
        <authorList>
            <person name="Afonso C.L."/>
            <person name="Miller P.J."/>
            <person name="Scott M.A."/>
            <person name="Spackman E."/>
            <person name="Goraichik I."/>
            <person name="Dimitrov K.M."/>
            <person name="Suarez D.L."/>
            <person name="Swayne D.E."/>
        </authorList>
    </citation>
    <scope>NUCLEOTIDE SEQUENCE [LARGE SCALE GENOMIC DNA]</scope>
    <source>
        <strain evidence="13 14">DSM 43828</strain>
    </source>
</reference>
<evidence type="ECO:0000256" key="2">
    <source>
        <dbReference type="ARBA" id="ARBA00004370"/>
    </source>
</evidence>
<dbReference type="InterPro" id="IPR013785">
    <property type="entry name" value="Aldolase_TIM"/>
</dbReference>
<comment type="similarity">
    <text evidence="4 11">Belongs to the dihydroorotate dehydrogenase family. Type 2 subfamily.</text>
</comment>
<evidence type="ECO:0000256" key="9">
    <source>
        <dbReference type="ARBA" id="ARBA00023136"/>
    </source>
</evidence>
<evidence type="ECO:0000256" key="10">
    <source>
        <dbReference type="ARBA" id="ARBA00048639"/>
    </source>
</evidence>
<feature type="binding site" evidence="11">
    <location>
        <begin position="323"/>
        <end position="324"/>
    </location>
    <ligand>
        <name>FMN</name>
        <dbReference type="ChEBI" id="CHEBI:58210"/>
    </ligand>
</feature>
<dbReference type="PANTHER" id="PTHR48109">
    <property type="entry name" value="DIHYDROOROTATE DEHYDROGENASE (QUINONE), MITOCHONDRIAL-RELATED"/>
    <property type="match status" value="1"/>
</dbReference>
<dbReference type="GO" id="GO:0044205">
    <property type="term" value="P:'de novo' UMP biosynthetic process"/>
    <property type="evidence" value="ECO:0007669"/>
    <property type="project" value="UniProtKB-UniRule"/>
</dbReference>